<reference evidence="2 3" key="1">
    <citation type="submission" date="2015-03" db="EMBL/GenBank/DDBJ databases">
        <title>Draft genome of the nematode, Opisthorchis viverrini.</title>
        <authorList>
            <person name="Mitreva M."/>
        </authorList>
    </citation>
    <scope>NUCLEOTIDE SEQUENCE [LARGE SCALE GENOMIC DNA]</scope>
    <source>
        <strain evidence="2">Khon Kaen</strain>
    </source>
</reference>
<dbReference type="EMBL" id="KV904659">
    <property type="protein sequence ID" value="OON15442.1"/>
    <property type="molecule type" value="Genomic_DNA"/>
</dbReference>
<organism evidence="2 3">
    <name type="scientific">Opisthorchis viverrini</name>
    <name type="common">Southeast Asian liver fluke</name>
    <dbReference type="NCBI Taxonomy" id="6198"/>
    <lineage>
        <taxon>Eukaryota</taxon>
        <taxon>Metazoa</taxon>
        <taxon>Spiralia</taxon>
        <taxon>Lophotrochozoa</taxon>
        <taxon>Platyhelminthes</taxon>
        <taxon>Trematoda</taxon>
        <taxon>Digenea</taxon>
        <taxon>Opisthorchiida</taxon>
        <taxon>Opisthorchiata</taxon>
        <taxon>Opisthorchiidae</taxon>
        <taxon>Opisthorchis</taxon>
    </lineage>
</organism>
<dbReference type="Proteomes" id="UP000243686">
    <property type="component" value="Unassembled WGS sequence"/>
</dbReference>
<evidence type="ECO:0000256" key="1">
    <source>
        <dbReference type="SAM" id="MobiDB-lite"/>
    </source>
</evidence>
<keyword evidence="3" id="KW-1185">Reference proteome</keyword>
<accession>A0A1S8WLV5</accession>
<sequence length="1069" mass="114721">MPHSEDPLLKAKILVPVENNVLSVGTNCHESSVNGAVSTPSGEPPTDAGIDVPEGITALGSIDIPTETDGDSKTASGFMLISVRHLSKAGREDLRNRSVSLPLKCRRSGSEPLHYNMFEPSHEDSSPTSSQSHAGEDEYSNDGFYGSGSIEAEEFEDDELDEDEAAHSVTLVVGASGKNLKSSLLKSATHPDASFFSNSIREAKQTAFASAPTTKFGNDRCRVISSSDSALRGTWVTSNERAQEGACTLLTFPASGHLHSSRRRHRPVAPHGRYVVGKHDLVTKFQPIYDTLLPLVATARVQTNTSHFDSQVLACTPIPVTSVHTAPPSGHVSPPQPSEYAVMLEPLSLPEPYINGHVHPQSFSPHSVNHDSPTLTLHPPMYSLCNGPAHAPNSGSTQQPVACPHHLHTGGATELPPNSLMDGSNTNDGHLVPTVPSLNPATIPNLQPASRFRKARIHETVEQWSHGRASIHDCHLKAVPDWVWDLQKKSSTLEQDVASALFQKVNCSSCLERKVQAPNHPTSLQTQISVVSRQTGFSDTPRSNTSNLFASKSEIHGGTSALGRDAYRGSLFSFWDGGCRVNARLFNASRSAISHHLPPDEMSINSVCPICAGVVAGNTVEPSRDNLPETACIDDSVVNADRSDQCGQAITGDPSLLEDIKFASGPATGLGSSSTLSTPALLPSKSTDPATAYLIHQQISPATGIIMVNTDSAPKYIASPSAVPAHQSPLGRMHESHQLESGSFLGNGTQNQYKSRPGEFIQPPMSHKRDLSQDVSGFAPPTSPALLPPGDAQSVWSAVSCESFVARGTVNGLAHGAESNLDVPANRPHLEAQAPTKLSLPGDDHHPVMRLRDASGRYHNVAPMDSVYVTNGLDGHSTERPWTNLLSPMSPSDVYKTITKDSRSATDAPKGSKTTGRFPSPAVSKRYNTPLGSMEPFSVRSRSSTKSVPGKFYRESKSNSRGRLTLSKRLEARISESVDVIRSAIEEAFRDELAAAQSENFALLSEVERLSNEVSTLRGYQTAFHALRPFVAPEIWDHLCNQQSQSVQHHPLSASSSSAVRNGSPEHPG</sequence>
<feature type="region of interest" description="Disordered" evidence="1">
    <location>
        <begin position="899"/>
        <end position="959"/>
    </location>
</feature>
<feature type="region of interest" description="Disordered" evidence="1">
    <location>
        <begin position="110"/>
        <end position="148"/>
    </location>
</feature>
<evidence type="ECO:0000313" key="2">
    <source>
        <dbReference type="EMBL" id="OON15442.1"/>
    </source>
</evidence>
<evidence type="ECO:0000313" key="3">
    <source>
        <dbReference type="Proteomes" id="UP000243686"/>
    </source>
</evidence>
<dbReference type="AlphaFoldDB" id="A0A1S8WLV5"/>
<feature type="non-terminal residue" evidence="2">
    <location>
        <position position="1069"/>
    </location>
</feature>
<feature type="region of interest" description="Disordered" evidence="1">
    <location>
        <begin position="405"/>
        <end position="427"/>
    </location>
</feature>
<feature type="region of interest" description="Disordered" evidence="1">
    <location>
        <begin position="1047"/>
        <end position="1069"/>
    </location>
</feature>
<gene>
    <name evidence="2" type="ORF">X801_08755</name>
</gene>
<proteinExistence type="predicted"/>
<protein>
    <submittedName>
        <fullName evidence="2">Uncharacterized protein</fullName>
    </submittedName>
</protein>
<name>A0A1S8WLV5_OPIVI</name>